<dbReference type="GO" id="GO:0016020">
    <property type="term" value="C:membrane"/>
    <property type="evidence" value="ECO:0007669"/>
    <property type="project" value="InterPro"/>
</dbReference>
<dbReference type="InterPro" id="IPR007820">
    <property type="entry name" value="AbrB_fam"/>
</dbReference>
<proteinExistence type="predicted"/>
<evidence type="ECO:0000313" key="3">
    <source>
        <dbReference type="Proteomes" id="UP000005392"/>
    </source>
</evidence>
<feature type="transmembrane region" description="Helical" evidence="1">
    <location>
        <begin position="6"/>
        <end position="23"/>
    </location>
</feature>
<dbReference type="Proteomes" id="UP000005392">
    <property type="component" value="Unassembled WGS sequence"/>
</dbReference>
<feature type="transmembrane region" description="Helical" evidence="1">
    <location>
        <begin position="117"/>
        <end position="135"/>
    </location>
</feature>
<dbReference type="EMBL" id="AFQD01000454">
    <property type="protein sequence ID" value="EGQ78671.1"/>
    <property type="molecule type" value="Genomic_DNA"/>
</dbReference>
<comment type="caution">
    <text evidence="2">The sequence shown here is derived from an EMBL/GenBank/DDBJ whole genome shotgun (WGS) entry which is preliminary data.</text>
</comment>
<feature type="transmembrane region" description="Helical" evidence="1">
    <location>
        <begin position="84"/>
        <end position="105"/>
    </location>
</feature>
<keyword evidence="1" id="KW-1133">Transmembrane helix</keyword>
<dbReference type="GO" id="GO:0010468">
    <property type="term" value="P:regulation of gene expression"/>
    <property type="evidence" value="ECO:0007669"/>
    <property type="project" value="InterPro"/>
</dbReference>
<name>F9EQU7_9FUSO</name>
<dbReference type="PANTHER" id="PTHR38457">
    <property type="entry name" value="REGULATOR ABRB-RELATED"/>
    <property type="match status" value="1"/>
</dbReference>
<evidence type="ECO:0000256" key="1">
    <source>
        <dbReference type="SAM" id="Phobius"/>
    </source>
</evidence>
<dbReference type="PANTHER" id="PTHR38457:SF1">
    <property type="entry name" value="REGULATOR ABRB-RELATED"/>
    <property type="match status" value="1"/>
</dbReference>
<sequence length="149" mass="16974">MNSINIINLILTIIIAILGGYLADKKKVPAAYMLGALFLVAIFNVLFNRAFFPTYFKFITQIATGTFIGSKFRSEDIKMLKKVIIPGMTMVVLMIAFSFLLSYLMSTFLGIDSLTSFLQLLLVVLWIFLLLPMILRQILHRLHYCNLLD</sequence>
<evidence type="ECO:0000313" key="2">
    <source>
        <dbReference type="EMBL" id="EGQ78671.1"/>
    </source>
</evidence>
<keyword evidence="1" id="KW-0472">Membrane</keyword>
<dbReference type="PATRIC" id="fig|997347.4.peg.2097"/>
<dbReference type="HOGENOM" id="CLU_1746982_0_0_0"/>
<keyword evidence="1" id="KW-0812">Transmembrane</keyword>
<protein>
    <submittedName>
        <fullName evidence="2">Uncharacterized protein</fullName>
    </submittedName>
</protein>
<accession>F9EQU7</accession>
<organism evidence="2 3">
    <name type="scientific">Fusobacterium animalis ATCC 51191</name>
    <dbReference type="NCBI Taxonomy" id="997347"/>
    <lineage>
        <taxon>Bacteria</taxon>
        <taxon>Fusobacteriati</taxon>
        <taxon>Fusobacteriota</taxon>
        <taxon>Fusobacteriia</taxon>
        <taxon>Fusobacteriales</taxon>
        <taxon>Fusobacteriaceae</taxon>
        <taxon>Fusobacterium</taxon>
    </lineage>
</organism>
<feature type="transmembrane region" description="Helical" evidence="1">
    <location>
        <begin position="30"/>
        <end position="48"/>
    </location>
</feature>
<keyword evidence="3" id="KW-1185">Reference proteome</keyword>
<gene>
    <name evidence="2" type="ORF">HMPREF9094_2302</name>
</gene>
<dbReference type="AlphaFoldDB" id="F9EQU7"/>
<dbReference type="Pfam" id="PF05145">
    <property type="entry name" value="AbrB"/>
    <property type="match status" value="1"/>
</dbReference>
<reference evidence="2 3" key="1">
    <citation type="submission" date="2011-05" db="EMBL/GenBank/DDBJ databases">
        <authorList>
            <person name="Muzny D."/>
            <person name="Qin X."/>
            <person name="Deng J."/>
            <person name="Jiang H."/>
            <person name="Liu Y."/>
            <person name="Qu J."/>
            <person name="Song X.-Z."/>
            <person name="Zhang L."/>
            <person name="Thornton R."/>
            <person name="Coyle M."/>
            <person name="Francisco L."/>
            <person name="Jackson L."/>
            <person name="Javaid M."/>
            <person name="Korchina V."/>
            <person name="Kovar C."/>
            <person name="Mata R."/>
            <person name="Mathew T."/>
            <person name="Ngo R."/>
            <person name="Nguyen L."/>
            <person name="Nguyen N."/>
            <person name="Okwuonu G."/>
            <person name="Ongeri F."/>
            <person name="Pham C."/>
            <person name="Simmons D."/>
            <person name="Wilczek-Boney K."/>
            <person name="Hale W."/>
            <person name="Jakkamsetti A."/>
            <person name="Pham P."/>
            <person name="Ruth R."/>
            <person name="San Lucas F."/>
            <person name="Warren J."/>
            <person name="Zhang J."/>
            <person name="Zhao Z."/>
            <person name="Zhou C."/>
            <person name="Zhu D."/>
            <person name="Lee S."/>
            <person name="Bess C."/>
            <person name="Blankenburg K."/>
            <person name="Forbes L."/>
            <person name="Fu Q."/>
            <person name="Gubbala S."/>
            <person name="Hirani K."/>
            <person name="Jayaseelan J.C."/>
            <person name="Lara F."/>
            <person name="Munidasa M."/>
            <person name="Palculict T."/>
            <person name="Patil S."/>
            <person name="Pu L.-L."/>
            <person name="Saada N."/>
            <person name="Tang L."/>
            <person name="Weissenberger G."/>
            <person name="Zhu Y."/>
            <person name="Hemphill L."/>
            <person name="Shang Y."/>
            <person name="Youmans B."/>
            <person name="Ayvaz T."/>
            <person name="Ross M."/>
            <person name="Santibanez J."/>
            <person name="Aqrawi P."/>
            <person name="Gross S."/>
            <person name="Joshi V."/>
            <person name="Fowler G."/>
            <person name="Nazareth L."/>
            <person name="Reid J."/>
            <person name="Worley K."/>
            <person name="Petrosino J."/>
            <person name="Highlander S."/>
            <person name="Gibbs R."/>
        </authorList>
    </citation>
    <scope>NUCLEOTIDE SEQUENCE [LARGE SCALE GENOMIC DNA]</scope>
    <source>
        <strain evidence="2 3">ATCC 51191</strain>
    </source>
</reference>